<dbReference type="GO" id="GO:0030170">
    <property type="term" value="F:pyridoxal phosphate binding"/>
    <property type="evidence" value="ECO:0007669"/>
    <property type="project" value="InterPro"/>
</dbReference>
<dbReference type="Pfam" id="PF00202">
    <property type="entry name" value="Aminotran_3"/>
    <property type="match status" value="1"/>
</dbReference>
<dbReference type="CDD" id="cd00610">
    <property type="entry name" value="OAT_like"/>
    <property type="match status" value="1"/>
</dbReference>
<protein>
    <submittedName>
        <fullName evidence="4">Aminotransferase class III-fold pyridoxal phosphate-dependent enzyme</fullName>
    </submittedName>
</protein>
<accession>A0A3N3DUL1</accession>
<name>A0A3N3DUL1_9VIBR</name>
<organism evidence="4 5">
    <name type="scientific">Vibrio ponticus</name>
    <dbReference type="NCBI Taxonomy" id="265668"/>
    <lineage>
        <taxon>Bacteria</taxon>
        <taxon>Pseudomonadati</taxon>
        <taxon>Pseudomonadota</taxon>
        <taxon>Gammaproteobacteria</taxon>
        <taxon>Vibrionales</taxon>
        <taxon>Vibrionaceae</taxon>
        <taxon>Vibrio</taxon>
    </lineage>
</organism>
<sequence>MSDRYSNSEQLLERALKSIPLGSQTFSKSITQFPHGVSPYFARNAKGARLWDVDGNEYIDFINGLLSVSIGYADEAILKAVKQQIDSGVTFSLSHQLEVEVAEKLIDLVPCAEMVRFGKNGSDSTSAAIRLARAYTRKDVVLVCGYHGWQDWYIGSTTRNLGVPNVIRDLTLAFKYNDIASFDALIEQHKGKIAAVIMEPMNVEYPAPGFLEHIRRVTKDENIVMIFDETITGCRFANGGAQELFNVIPDLATFGKGIGNGFPLSAVMGKKEIMSLMEDIFYSGTFAGETSSLAAANVVLDKVKHDGVCDHLEKLGLELKKRVLELIAQHGLGDYLDCVGHPSWSFLIFKGCDGITPFEMKTLYMQEMFKVGILTFGSHNLSFAHTKEDIDTLLKFYEEFFILLAECLKSGQLSDRLECDVLVPLFKVR</sequence>
<evidence type="ECO:0000256" key="1">
    <source>
        <dbReference type="ARBA" id="ARBA00001933"/>
    </source>
</evidence>
<evidence type="ECO:0000256" key="2">
    <source>
        <dbReference type="ARBA" id="ARBA00022898"/>
    </source>
</evidence>
<dbReference type="Proteomes" id="UP000278792">
    <property type="component" value="Unassembled WGS sequence"/>
</dbReference>
<evidence type="ECO:0000313" key="5">
    <source>
        <dbReference type="Proteomes" id="UP000278792"/>
    </source>
</evidence>
<dbReference type="Gene3D" id="3.90.1150.10">
    <property type="entry name" value="Aspartate Aminotransferase, domain 1"/>
    <property type="match status" value="1"/>
</dbReference>
<keyword evidence="4" id="KW-0808">Transferase</keyword>
<evidence type="ECO:0000256" key="3">
    <source>
        <dbReference type="RuleBase" id="RU003560"/>
    </source>
</evidence>
<dbReference type="PANTHER" id="PTHR43713">
    <property type="entry name" value="GLUTAMATE-1-SEMIALDEHYDE 2,1-AMINOMUTASE"/>
    <property type="match status" value="1"/>
</dbReference>
<dbReference type="EMBL" id="RKIK01000091">
    <property type="protein sequence ID" value="ROV58150.1"/>
    <property type="molecule type" value="Genomic_DNA"/>
</dbReference>
<dbReference type="GO" id="GO:0008483">
    <property type="term" value="F:transaminase activity"/>
    <property type="evidence" value="ECO:0007669"/>
    <property type="project" value="UniProtKB-KW"/>
</dbReference>
<evidence type="ECO:0000313" key="4">
    <source>
        <dbReference type="EMBL" id="ROV58150.1"/>
    </source>
</evidence>
<comment type="similarity">
    <text evidence="3">Belongs to the class-III pyridoxal-phosphate-dependent aminotransferase family.</text>
</comment>
<dbReference type="PANTHER" id="PTHR43713:SF3">
    <property type="entry name" value="GLUTAMATE-1-SEMIALDEHYDE 2,1-AMINOMUTASE 1, CHLOROPLASTIC-RELATED"/>
    <property type="match status" value="1"/>
</dbReference>
<comment type="cofactor">
    <cofactor evidence="1">
        <name>pyridoxal 5'-phosphate</name>
        <dbReference type="ChEBI" id="CHEBI:597326"/>
    </cofactor>
</comment>
<dbReference type="Gene3D" id="3.40.640.10">
    <property type="entry name" value="Type I PLP-dependent aspartate aminotransferase-like (Major domain)"/>
    <property type="match status" value="1"/>
</dbReference>
<dbReference type="RefSeq" id="WP_123783374.1">
    <property type="nucleotide sequence ID" value="NZ_RKIK01000091.1"/>
</dbReference>
<comment type="caution">
    <text evidence="4">The sequence shown here is derived from an EMBL/GenBank/DDBJ whole genome shotgun (WGS) entry which is preliminary data.</text>
</comment>
<dbReference type="InterPro" id="IPR015424">
    <property type="entry name" value="PyrdxlP-dep_Trfase"/>
</dbReference>
<keyword evidence="2 3" id="KW-0663">Pyridoxal phosphate</keyword>
<dbReference type="InterPro" id="IPR015421">
    <property type="entry name" value="PyrdxlP-dep_Trfase_major"/>
</dbReference>
<keyword evidence="4" id="KW-0032">Aminotransferase</keyword>
<gene>
    <name evidence="4" type="ORF">EGH82_19860</name>
</gene>
<dbReference type="InterPro" id="IPR005814">
    <property type="entry name" value="Aminotrans_3"/>
</dbReference>
<reference evidence="4 5" key="1">
    <citation type="submission" date="2018-11" db="EMBL/GenBank/DDBJ databases">
        <title>Vibrio ponticus strain CAIM 1751 pathogenic for the snapper Lutjanus guttatus.</title>
        <authorList>
            <person name="Soto-Rodriguez S."/>
            <person name="Lozano-Olvera R."/>
            <person name="Gomez-Gil B."/>
        </authorList>
    </citation>
    <scope>NUCLEOTIDE SEQUENCE [LARGE SCALE GENOMIC DNA]</scope>
    <source>
        <strain evidence="4 5">CAIM 1751</strain>
    </source>
</reference>
<dbReference type="InterPro" id="IPR015422">
    <property type="entry name" value="PyrdxlP-dep_Trfase_small"/>
</dbReference>
<proteinExistence type="inferred from homology"/>
<dbReference type="SUPFAM" id="SSF53383">
    <property type="entry name" value="PLP-dependent transferases"/>
    <property type="match status" value="1"/>
</dbReference>
<dbReference type="AlphaFoldDB" id="A0A3N3DUL1"/>